<organism evidence="1 2">
    <name type="scientific">Catharanthus roseus</name>
    <name type="common">Madagascar periwinkle</name>
    <name type="synonym">Vinca rosea</name>
    <dbReference type="NCBI Taxonomy" id="4058"/>
    <lineage>
        <taxon>Eukaryota</taxon>
        <taxon>Viridiplantae</taxon>
        <taxon>Streptophyta</taxon>
        <taxon>Embryophyta</taxon>
        <taxon>Tracheophyta</taxon>
        <taxon>Spermatophyta</taxon>
        <taxon>Magnoliopsida</taxon>
        <taxon>eudicotyledons</taxon>
        <taxon>Gunneridae</taxon>
        <taxon>Pentapetalae</taxon>
        <taxon>asterids</taxon>
        <taxon>lamiids</taxon>
        <taxon>Gentianales</taxon>
        <taxon>Apocynaceae</taxon>
        <taxon>Rauvolfioideae</taxon>
        <taxon>Vinceae</taxon>
        <taxon>Catharanthinae</taxon>
        <taxon>Catharanthus</taxon>
    </lineage>
</organism>
<accession>A0ACC0C148</accession>
<dbReference type="Proteomes" id="UP001060085">
    <property type="component" value="Linkage Group LG02"/>
</dbReference>
<evidence type="ECO:0000313" key="1">
    <source>
        <dbReference type="EMBL" id="KAI5678621.1"/>
    </source>
</evidence>
<evidence type="ECO:0000313" key="2">
    <source>
        <dbReference type="Proteomes" id="UP001060085"/>
    </source>
</evidence>
<proteinExistence type="predicted"/>
<dbReference type="EMBL" id="CM044702">
    <property type="protein sequence ID" value="KAI5678621.1"/>
    <property type="molecule type" value="Genomic_DNA"/>
</dbReference>
<gene>
    <name evidence="1" type="ORF">M9H77_09571</name>
</gene>
<sequence>MHLYDKARNLNIIIKQLTSETKTPTNLSLSPFKLVSFLPRLSQSVTIYPLLPFPNASHSSPISTMASITPVVFFFFFFFFFSLISIPALSRTLPLTTSKSTFLDVTSSTQKTLHVFSIDSQALNSIQSQENSFSSSSLILSLHSRVSVHRIPQTDYESLTLARLSRDSTRVKSLQTRIDLAIHGISKADLTPLETQLDVEAFEGPVISGTSQGSGEYFSRIGIGRPPSQAYMVLDTGSDVNWVQCAPCADCYQQADPIFEPASSTSYEPLTCNTKQCRSLDVSECRNNTCLYEVSYGDGSYTVGDFVTETITFGGSASVNKIAIGCGHTNEGLFVGAAGLIGLGGGSLSFPSQINATSYSYCLVDRDSAASSTLEFDSVTPSDAVMAPLIRNPKLDTFYYVDLTGLSVAGDLLSIPPSSFRLTDNGDGGVIVDSGTAVTRLQTEAYNALRDAFVKGTKNLPSTNGVALFDTCYNLSSWKSVEVPAVSFHFSNGKELALPAKNYLIPVDSSGTYCFAFAPTSSSLSIIGNVQQQGTRVSFDLKKSVIGFSPNKC</sequence>
<protein>
    <submittedName>
        <fullName evidence="1">Uncharacterized protein</fullName>
    </submittedName>
</protein>
<keyword evidence="2" id="KW-1185">Reference proteome</keyword>
<name>A0ACC0C148_CATRO</name>
<reference evidence="2" key="1">
    <citation type="journal article" date="2023" name="Nat. Plants">
        <title>Single-cell RNA sequencing provides a high-resolution roadmap for understanding the multicellular compartmentation of specialized metabolism.</title>
        <authorList>
            <person name="Sun S."/>
            <person name="Shen X."/>
            <person name="Li Y."/>
            <person name="Li Y."/>
            <person name="Wang S."/>
            <person name="Li R."/>
            <person name="Zhang H."/>
            <person name="Shen G."/>
            <person name="Guo B."/>
            <person name="Wei J."/>
            <person name="Xu J."/>
            <person name="St-Pierre B."/>
            <person name="Chen S."/>
            <person name="Sun C."/>
        </authorList>
    </citation>
    <scope>NUCLEOTIDE SEQUENCE [LARGE SCALE GENOMIC DNA]</scope>
</reference>
<comment type="caution">
    <text evidence="1">The sequence shown here is derived from an EMBL/GenBank/DDBJ whole genome shotgun (WGS) entry which is preliminary data.</text>
</comment>